<dbReference type="EMBL" id="KN821539">
    <property type="protein sequence ID" value="KIJ04758.1"/>
    <property type="molecule type" value="Genomic_DNA"/>
</dbReference>
<keyword evidence="1" id="KW-1133">Transmembrane helix</keyword>
<feature type="transmembrane region" description="Helical" evidence="1">
    <location>
        <begin position="7"/>
        <end position="28"/>
    </location>
</feature>
<name>A0A0C9T014_PAXIN</name>
<accession>A0A0C9T014</accession>
<keyword evidence="1" id="KW-0472">Membrane</keyword>
<feature type="transmembrane region" description="Helical" evidence="1">
    <location>
        <begin position="162"/>
        <end position="188"/>
    </location>
</feature>
<dbReference type="AlphaFoldDB" id="A0A0C9T014"/>
<proteinExistence type="predicted"/>
<reference evidence="3" key="2">
    <citation type="submission" date="2015-01" db="EMBL/GenBank/DDBJ databases">
        <title>Evolutionary Origins and Diversification of the Mycorrhizal Mutualists.</title>
        <authorList>
            <consortium name="DOE Joint Genome Institute"/>
            <consortium name="Mycorrhizal Genomics Consortium"/>
            <person name="Kohler A."/>
            <person name="Kuo A."/>
            <person name="Nagy L.G."/>
            <person name="Floudas D."/>
            <person name="Copeland A."/>
            <person name="Barry K.W."/>
            <person name="Cichocki N."/>
            <person name="Veneault-Fourrey C."/>
            <person name="LaButti K."/>
            <person name="Lindquist E.A."/>
            <person name="Lipzen A."/>
            <person name="Lundell T."/>
            <person name="Morin E."/>
            <person name="Murat C."/>
            <person name="Riley R."/>
            <person name="Ohm R."/>
            <person name="Sun H."/>
            <person name="Tunlid A."/>
            <person name="Henrissat B."/>
            <person name="Grigoriev I.V."/>
            <person name="Hibbett D.S."/>
            <person name="Martin F."/>
        </authorList>
    </citation>
    <scope>NUCLEOTIDE SEQUENCE [LARGE SCALE GENOMIC DNA]</scope>
    <source>
        <strain evidence="3">ATCC 200175</strain>
    </source>
</reference>
<feature type="transmembrane region" description="Helical" evidence="1">
    <location>
        <begin position="40"/>
        <end position="58"/>
    </location>
</feature>
<protein>
    <submittedName>
        <fullName evidence="2">Uncharacterized protein</fullName>
    </submittedName>
</protein>
<dbReference type="Proteomes" id="UP000053647">
    <property type="component" value="Unassembled WGS sequence"/>
</dbReference>
<reference evidence="2 3" key="1">
    <citation type="submission" date="2014-06" db="EMBL/GenBank/DDBJ databases">
        <authorList>
            <consortium name="DOE Joint Genome Institute"/>
            <person name="Kuo A."/>
            <person name="Kohler A."/>
            <person name="Nagy L.G."/>
            <person name="Floudas D."/>
            <person name="Copeland A."/>
            <person name="Barry K.W."/>
            <person name="Cichocki N."/>
            <person name="Veneault-Fourrey C."/>
            <person name="LaButti K."/>
            <person name="Lindquist E.A."/>
            <person name="Lipzen A."/>
            <person name="Lundell T."/>
            <person name="Morin E."/>
            <person name="Murat C."/>
            <person name="Sun H."/>
            <person name="Tunlid A."/>
            <person name="Henrissat B."/>
            <person name="Grigoriev I.V."/>
            <person name="Hibbett D.S."/>
            <person name="Martin F."/>
            <person name="Nordberg H.P."/>
            <person name="Cantor M.N."/>
            <person name="Hua S.X."/>
        </authorList>
    </citation>
    <scope>NUCLEOTIDE SEQUENCE [LARGE SCALE GENOMIC DNA]</scope>
    <source>
        <strain evidence="2 3">ATCC 200175</strain>
    </source>
</reference>
<dbReference type="OrthoDB" id="3256745at2759"/>
<feature type="transmembrane region" description="Helical" evidence="1">
    <location>
        <begin position="79"/>
        <end position="99"/>
    </location>
</feature>
<dbReference type="HOGENOM" id="CLU_723809_0_0_1"/>
<evidence type="ECO:0000256" key="1">
    <source>
        <dbReference type="SAM" id="Phobius"/>
    </source>
</evidence>
<organism evidence="2 3">
    <name type="scientific">Paxillus involutus ATCC 200175</name>
    <dbReference type="NCBI Taxonomy" id="664439"/>
    <lineage>
        <taxon>Eukaryota</taxon>
        <taxon>Fungi</taxon>
        <taxon>Dikarya</taxon>
        <taxon>Basidiomycota</taxon>
        <taxon>Agaricomycotina</taxon>
        <taxon>Agaricomycetes</taxon>
        <taxon>Agaricomycetidae</taxon>
        <taxon>Boletales</taxon>
        <taxon>Paxilineae</taxon>
        <taxon>Paxillaceae</taxon>
        <taxon>Paxillus</taxon>
    </lineage>
</organism>
<evidence type="ECO:0000313" key="3">
    <source>
        <dbReference type="Proteomes" id="UP000053647"/>
    </source>
</evidence>
<sequence>MLPFALKVVWFCLSFTGIIACWVVLSIFSRAIGSSWGPHLYSIFATILQGIFCLGMVYDMNPFRMPKAFCIAQTFIIYYAAWSLTGVCAAFTFATTGSVLWPSSMIRTTASTLAWDNRYYFPILIFPLACLSISVPVLLKLDAIRPTDDLHCDASHPIWGRFLGYAGFSMLPTIPCFFLSAAAAYRVLQIHINNQRSQVFRTTRSYSRSQFSSDRHATTLEFASPITLPVTATTAPLDLETSCFSESQKGALPRLIINEDPLDHVDDMYEIDDPSPHVLPSPVFASPSSHQKSPTRWEATATTSNLDDEFSPRRQTTSIPASGKFRLLIRSTLQVKGWLTRIINRYSRRACPAFKIKPCTGYLAVDPVSDVGSADSSETLPY</sequence>
<keyword evidence="1" id="KW-0812">Transmembrane</keyword>
<evidence type="ECO:0000313" key="2">
    <source>
        <dbReference type="EMBL" id="KIJ04758.1"/>
    </source>
</evidence>
<keyword evidence="3" id="KW-1185">Reference proteome</keyword>
<gene>
    <name evidence="2" type="ORF">PAXINDRAFT_104026</name>
</gene>
<feature type="transmembrane region" description="Helical" evidence="1">
    <location>
        <begin position="119"/>
        <end position="141"/>
    </location>
</feature>
<dbReference type="PROSITE" id="PS51257">
    <property type="entry name" value="PROKAR_LIPOPROTEIN"/>
    <property type="match status" value="1"/>
</dbReference>